<dbReference type="EMBL" id="QHKI01000017">
    <property type="protein sequence ID" value="RSM84329.1"/>
    <property type="molecule type" value="Genomic_DNA"/>
</dbReference>
<evidence type="ECO:0000313" key="9">
    <source>
        <dbReference type="EMBL" id="RSM84329.1"/>
    </source>
</evidence>
<keyword evidence="3" id="KW-1003">Cell membrane</keyword>
<feature type="transmembrane region" description="Helical" evidence="7">
    <location>
        <begin position="297"/>
        <end position="318"/>
    </location>
</feature>
<gene>
    <name evidence="9" type="ORF">DMH04_21815</name>
</gene>
<evidence type="ECO:0000256" key="5">
    <source>
        <dbReference type="ARBA" id="ARBA00022989"/>
    </source>
</evidence>
<dbReference type="Pfam" id="PF01663">
    <property type="entry name" value="Phosphodiest"/>
    <property type="match status" value="1"/>
</dbReference>
<dbReference type="GO" id="GO:0005886">
    <property type="term" value="C:plasma membrane"/>
    <property type="evidence" value="ECO:0007669"/>
    <property type="project" value="UniProtKB-SubCell"/>
</dbReference>
<dbReference type="InterPro" id="IPR002591">
    <property type="entry name" value="Phosphodiest/P_Trfase"/>
</dbReference>
<dbReference type="PANTHER" id="PTHR42709:SF6">
    <property type="entry name" value="UNDECAPRENYL PHOSPHATE TRANSPORTER A"/>
    <property type="match status" value="1"/>
</dbReference>
<evidence type="ECO:0000259" key="8">
    <source>
        <dbReference type="Pfam" id="PF09335"/>
    </source>
</evidence>
<evidence type="ECO:0000256" key="1">
    <source>
        <dbReference type="ARBA" id="ARBA00004651"/>
    </source>
</evidence>
<feature type="transmembrane region" description="Helical" evidence="7">
    <location>
        <begin position="54"/>
        <end position="74"/>
    </location>
</feature>
<feature type="transmembrane region" description="Helical" evidence="7">
    <location>
        <begin position="235"/>
        <end position="256"/>
    </location>
</feature>
<dbReference type="InterPro" id="IPR051311">
    <property type="entry name" value="DedA_domain"/>
</dbReference>
<reference evidence="9 10" key="1">
    <citation type="submission" date="2018-05" db="EMBL/GenBank/DDBJ databases">
        <title>Evolution of GPA BGCs.</title>
        <authorList>
            <person name="Waglechner N."/>
            <person name="Wright G.D."/>
        </authorList>
    </citation>
    <scope>NUCLEOTIDE SEQUENCE [LARGE SCALE GENOMIC DNA]</scope>
    <source>
        <strain evidence="9 10">A82846</strain>
    </source>
</reference>
<protein>
    <recommendedName>
        <fullName evidence="8">VTT domain-containing protein</fullName>
    </recommendedName>
</protein>
<evidence type="ECO:0000256" key="7">
    <source>
        <dbReference type="SAM" id="Phobius"/>
    </source>
</evidence>
<dbReference type="Proteomes" id="UP000287547">
    <property type="component" value="Unassembled WGS sequence"/>
</dbReference>
<evidence type="ECO:0000256" key="2">
    <source>
        <dbReference type="ARBA" id="ARBA00010792"/>
    </source>
</evidence>
<comment type="caution">
    <text evidence="9">The sequence shown here is derived from an EMBL/GenBank/DDBJ whole genome shotgun (WGS) entry which is preliminary data.</text>
</comment>
<dbReference type="InterPro" id="IPR032816">
    <property type="entry name" value="VTT_dom"/>
</dbReference>
<dbReference type="AlphaFoldDB" id="A0A428Z8K1"/>
<dbReference type="PANTHER" id="PTHR42709">
    <property type="entry name" value="ALKALINE PHOSPHATASE LIKE PROTEIN"/>
    <property type="match status" value="1"/>
</dbReference>
<dbReference type="Gene3D" id="3.40.720.10">
    <property type="entry name" value="Alkaline Phosphatase, subunit A"/>
    <property type="match status" value="1"/>
</dbReference>
<dbReference type="InterPro" id="IPR007165">
    <property type="entry name" value="Phage_holin_4_2"/>
</dbReference>
<evidence type="ECO:0000256" key="3">
    <source>
        <dbReference type="ARBA" id="ARBA00022475"/>
    </source>
</evidence>
<feature type="transmembrane region" description="Helical" evidence="7">
    <location>
        <begin position="166"/>
        <end position="186"/>
    </location>
</feature>
<dbReference type="Pfam" id="PF09335">
    <property type="entry name" value="VTT_dom"/>
    <property type="match status" value="1"/>
</dbReference>
<feature type="domain" description="VTT" evidence="8">
    <location>
        <begin position="43"/>
        <end position="155"/>
    </location>
</feature>
<dbReference type="SUPFAM" id="SSF53649">
    <property type="entry name" value="Alkaline phosphatase-like"/>
    <property type="match status" value="1"/>
</dbReference>
<keyword evidence="4 7" id="KW-0812">Transmembrane</keyword>
<evidence type="ECO:0000256" key="4">
    <source>
        <dbReference type="ARBA" id="ARBA00022692"/>
    </source>
</evidence>
<accession>A0A428Z8K1</accession>
<organism evidence="9 10">
    <name type="scientific">Kibdelosporangium aridum</name>
    <dbReference type="NCBI Taxonomy" id="2030"/>
    <lineage>
        <taxon>Bacteria</taxon>
        <taxon>Bacillati</taxon>
        <taxon>Actinomycetota</taxon>
        <taxon>Actinomycetes</taxon>
        <taxon>Pseudonocardiales</taxon>
        <taxon>Pseudonocardiaceae</taxon>
        <taxon>Kibdelosporangium</taxon>
    </lineage>
</organism>
<evidence type="ECO:0000313" key="10">
    <source>
        <dbReference type="Proteomes" id="UP000287547"/>
    </source>
</evidence>
<dbReference type="OrthoDB" id="5404822at2"/>
<comment type="subcellular location">
    <subcellularLocation>
        <location evidence="1">Cell membrane</location>
        <topology evidence="1">Multi-pass membrane protein</topology>
    </subcellularLocation>
</comment>
<dbReference type="InterPro" id="IPR017850">
    <property type="entry name" value="Alkaline_phosphatase_core_sf"/>
</dbReference>
<dbReference type="Pfam" id="PF04020">
    <property type="entry name" value="Phage_holin_4_2"/>
    <property type="match status" value="1"/>
</dbReference>
<feature type="transmembrane region" description="Helical" evidence="7">
    <location>
        <begin position="13"/>
        <end position="42"/>
    </location>
</feature>
<comment type="similarity">
    <text evidence="2">Belongs to the DedA family.</text>
</comment>
<evidence type="ECO:0000256" key="6">
    <source>
        <dbReference type="ARBA" id="ARBA00023136"/>
    </source>
</evidence>
<name>A0A428Z8K1_KIBAR</name>
<dbReference type="RefSeq" id="WP_125727320.1">
    <property type="nucleotide sequence ID" value="NZ_QHKI01000017.1"/>
</dbReference>
<feature type="transmembrane region" description="Helical" evidence="7">
    <location>
        <begin position="207"/>
        <end position="223"/>
    </location>
</feature>
<feature type="transmembrane region" description="Helical" evidence="7">
    <location>
        <begin position="136"/>
        <end position="154"/>
    </location>
</feature>
<feature type="transmembrane region" description="Helical" evidence="7">
    <location>
        <begin position="263"/>
        <end position="285"/>
    </location>
</feature>
<keyword evidence="5 7" id="KW-1133">Transmembrane helix</keyword>
<sequence length="891" mass="95953">MNLALDLTTTSSIGYPVIFFGVLLGSIVPIVPTGAVVGAGAAVAMTTTGLSLPLVLLLSTLGAYIGDVATYAIARLGGDPAVRWLARHQHADRVASIREQFSRRGWQIVVVGRLLPAGRIPVLLAAGALAYPWRRFLPTALIAALIWAVAYALLGVASGGIFDSPLIASLIATALVLVVTVLMAVIARYQHRAPDAGKLLRGGRATARLLLVWIIVTAALRAFDALLPGFTMTEWWQPTVCALILGLIATVVWPLILRVALPFALFTLGLGSFIVIGAGALAIFNTVPGVEIENLRTAVAVTIGMAAVGALMSSVLAIDDDEIFFRRIARRGGTPKEMPHDTPPGVIFLQVDGLGYETVRRAVRDGDMPTLAAWLNEDTHTLTTWHTDWSSQTGASVSGILHGDNYDILGFRWYEKDRDHVMACAHPRDAAEIERRHSNGKGLLSGGGAGHGNLFTGDADHVTLTMSAVPVLGKGVRRGRHAKTGYGYYTYFARPVNVLRTFGSAIVDIIREIWASTSQKRRGVKPRIKRGGFYPIARSGTTVITRDVVVSAIIEDILAGRPVVYADFLGYDEVAHHSGIERFDALAVLRGIDQQIGRLHRATRLGPRPYYLVVLSDHGQTQGWAFANRFGEPIEKLIGRLCGGEPSDISKVTKPRNAAEGWQMNAALAEGGLIARRLRGRVERAGVSRELHRSPSGEPGEVARVAPGVVVVVSGHVAMVSFTEHEGRVPLETIEREYPELLPQLVDHPGVGFMLVRSSEFGPVVLGRDGLHRLATGVIIGEDPLKDYGPHAADLIRRTDEFPHCADIMINSRYDPETQTASPFEPHVGSHGGLGGPQTQGFLVYPTEFVRAEGVVGAEALHHLFREWLTELGHPAPAQTGKPLSEAVPLP</sequence>
<keyword evidence="6 7" id="KW-0472">Membrane</keyword>
<proteinExistence type="inferred from homology"/>